<feature type="transmembrane region" description="Helical" evidence="1">
    <location>
        <begin position="76"/>
        <end position="94"/>
    </location>
</feature>
<accession>A0A4R6QBJ5</accession>
<keyword evidence="1" id="KW-1133">Transmembrane helix</keyword>
<keyword evidence="1" id="KW-0812">Transmembrane</keyword>
<feature type="transmembrane region" description="Helical" evidence="1">
    <location>
        <begin position="287"/>
        <end position="308"/>
    </location>
</feature>
<comment type="caution">
    <text evidence="2">The sequence shown here is derived from an EMBL/GenBank/DDBJ whole genome shotgun (WGS) entry which is preliminary data.</text>
</comment>
<protein>
    <recommendedName>
        <fullName evidence="4">Flp pilus assembly protein TadB</fullName>
    </recommendedName>
</protein>
<evidence type="ECO:0000256" key="1">
    <source>
        <dbReference type="SAM" id="Phobius"/>
    </source>
</evidence>
<name>A0A4R6QBJ5_9FIRM</name>
<evidence type="ECO:0000313" key="3">
    <source>
        <dbReference type="Proteomes" id="UP000295500"/>
    </source>
</evidence>
<feature type="transmembrane region" description="Helical" evidence="1">
    <location>
        <begin position="100"/>
        <end position="116"/>
    </location>
</feature>
<organism evidence="2 3">
    <name type="scientific">Aminicella lysinilytica</name>
    <dbReference type="NCBI Taxonomy" id="433323"/>
    <lineage>
        <taxon>Bacteria</taxon>
        <taxon>Bacillati</taxon>
        <taxon>Bacillota</taxon>
        <taxon>Clostridia</taxon>
        <taxon>Peptostreptococcales</taxon>
        <taxon>Anaerovoracaceae</taxon>
        <taxon>Aminicella</taxon>
    </lineage>
</organism>
<dbReference type="Proteomes" id="UP000295500">
    <property type="component" value="Unassembled WGS sequence"/>
</dbReference>
<gene>
    <name evidence="2" type="ORF">EV211_10356</name>
</gene>
<sequence length="315" mass="36128">MVNKIIYGVFLLGVILSQMPLIKSLYLGFVNRYRLRRSLREFVPDEYDRKRGRISKHIDRLMKATDLTKIYGKPEMFIIISLVIFLGVAFALYWTLGSTTAILMGSFCGMMPYMLMRVKLNAMRIGGSREGDIMMQELLSNYKINDYNMKEAIEVTAATIEDAPNSKRLLYDLAKGFNKAYTADDIKRVLDIFKYSLNTSWGNALASTMYFSQIHGIKVTNSLEDLSESLIKSRKVIEHGRRENNEASLMLKYLAPISYLLSVLCACKYFGFTLNKFIRYQFGTALGLQWFMIMAAFFISGVLINGFLSREKMDI</sequence>
<proteinExistence type="predicted"/>
<keyword evidence="1" id="KW-0472">Membrane</keyword>
<dbReference type="EMBL" id="SNXO01000003">
    <property type="protein sequence ID" value="TDP59635.1"/>
    <property type="molecule type" value="Genomic_DNA"/>
</dbReference>
<evidence type="ECO:0000313" key="2">
    <source>
        <dbReference type="EMBL" id="TDP59635.1"/>
    </source>
</evidence>
<reference evidence="2 3" key="1">
    <citation type="submission" date="2019-03" db="EMBL/GenBank/DDBJ databases">
        <title>Genomic Encyclopedia of Type Strains, Phase IV (KMG-IV): sequencing the most valuable type-strain genomes for metagenomic binning, comparative biology and taxonomic classification.</title>
        <authorList>
            <person name="Goeker M."/>
        </authorList>
    </citation>
    <scope>NUCLEOTIDE SEQUENCE [LARGE SCALE GENOMIC DNA]</scope>
    <source>
        <strain evidence="2 3">DSM 28287</strain>
    </source>
</reference>
<evidence type="ECO:0008006" key="4">
    <source>
        <dbReference type="Google" id="ProtNLM"/>
    </source>
</evidence>
<dbReference type="AlphaFoldDB" id="A0A4R6QBJ5"/>
<feature type="transmembrane region" description="Helical" evidence="1">
    <location>
        <begin position="251"/>
        <end position="272"/>
    </location>
</feature>
<feature type="transmembrane region" description="Helical" evidence="1">
    <location>
        <begin position="6"/>
        <end position="30"/>
    </location>
</feature>
<keyword evidence="3" id="KW-1185">Reference proteome</keyword>
<dbReference type="RefSeq" id="WP_303857606.1">
    <property type="nucleotide sequence ID" value="NZ_CALCQM010000081.1"/>
</dbReference>